<dbReference type="PROSITE" id="PS50043">
    <property type="entry name" value="HTH_LUXR_2"/>
    <property type="match status" value="1"/>
</dbReference>
<proteinExistence type="predicted"/>
<evidence type="ECO:0000259" key="4">
    <source>
        <dbReference type="PROSITE" id="PS50043"/>
    </source>
</evidence>
<dbReference type="RefSeq" id="WP_014165201.1">
    <property type="nucleotide sequence ID" value="NZ_JAZGZR010000037.1"/>
</dbReference>
<dbReference type="PANTHER" id="PTHR43214">
    <property type="entry name" value="TWO-COMPONENT RESPONSE REGULATOR"/>
    <property type="match status" value="1"/>
</dbReference>
<evidence type="ECO:0000256" key="2">
    <source>
        <dbReference type="ARBA" id="ARBA00023125"/>
    </source>
</evidence>
<accession>A0ABW8PT18</accession>
<dbReference type="SUPFAM" id="SSF46894">
    <property type="entry name" value="C-terminal effector domain of the bipartite response regulators"/>
    <property type="match status" value="1"/>
</dbReference>
<name>A0ABW8PT18_9FLAO</name>
<reference evidence="5 6" key="1">
    <citation type="submission" date="2024-02" db="EMBL/GenBank/DDBJ databases">
        <title>Comparative Genomic Analysis of Flavobacterium Species Causing Columnaris Disease of Freshwater Fish in Thailand: Insights into Virulence and Resistance Mechanisms.</title>
        <authorList>
            <person name="Nguyen D."/>
            <person name="Chokmangmeepisarn P."/>
            <person name="Khianchaikhan K."/>
            <person name="Morishita M."/>
            <person name="Bunnoy A."/>
            <person name="Rodkhum C."/>
        </authorList>
    </citation>
    <scope>NUCLEOTIDE SEQUENCE [LARGE SCALE GENOMIC DNA]</scope>
    <source>
        <strain evidence="5 6">KCRT2007</strain>
    </source>
</reference>
<dbReference type="Proteomes" id="UP001621813">
    <property type="component" value="Unassembled WGS sequence"/>
</dbReference>
<dbReference type="InterPro" id="IPR000792">
    <property type="entry name" value="Tscrpt_reg_LuxR_C"/>
</dbReference>
<keyword evidence="6" id="KW-1185">Reference proteome</keyword>
<organism evidence="5 6">
    <name type="scientific">Flavobacterium davisii</name>
    <dbReference type="NCBI Taxonomy" id="2906077"/>
    <lineage>
        <taxon>Bacteria</taxon>
        <taxon>Pseudomonadati</taxon>
        <taxon>Bacteroidota</taxon>
        <taxon>Flavobacteriia</taxon>
        <taxon>Flavobacteriales</taxon>
        <taxon>Flavobacteriaceae</taxon>
        <taxon>Flavobacterium</taxon>
    </lineage>
</organism>
<dbReference type="InterPro" id="IPR036388">
    <property type="entry name" value="WH-like_DNA-bd_sf"/>
</dbReference>
<dbReference type="InterPro" id="IPR039420">
    <property type="entry name" value="WalR-like"/>
</dbReference>
<dbReference type="Gene3D" id="1.10.10.10">
    <property type="entry name" value="Winged helix-like DNA-binding domain superfamily/Winged helix DNA-binding domain"/>
    <property type="match status" value="1"/>
</dbReference>
<gene>
    <name evidence="5" type="ORF">V3Q77_12390</name>
</gene>
<dbReference type="Pfam" id="PF00196">
    <property type="entry name" value="GerE"/>
    <property type="match status" value="1"/>
</dbReference>
<keyword evidence="3" id="KW-0804">Transcription</keyword>
<evidence type="ECO:0000313" key="5">
    <source>
        <dbReference type="EMBL" id="MFK7050683.1"/>
    </source>
</evidence>
<dbReference type="InterPro" id="IPR016032">
    <property type="entry name" value="Sig_transdc_resp-reg_C-effctor"/>
</dbReference>
<evidence type="ECO:0000256" key="3">
    <source>
        <dbReference type="ARBA" id="ARBA00023163"/>
    </source>
</evidence>
<comment type="caution">
    <text evidence="5">The sequence shown here is derived from an EMBL/GenBank/DDBJ whole genome shotgun (WGS) entry which is preliminary data.</text>
</comment>
<dbReference type="PANTHER" id="PTHR43214:SF41">
    <property type="entry name" value="NITRATE_NITRITE RESPONSE REGULATOR PROTEIN NARP"/>
    <property type="match status" value="1"/>
</dbReference>
<dbReference type="EMBL" id="JAZGZR010000037">
    <property type="protein sequence ID" value="MFK7050683.1"/>
    <property type="molecule type" value="Genomic_DNA"/>
</dbReference>
<evidence type="ECO:0000313" key="6">
    <source>
        <dbReference type="Proteomes" id="UP001621813"/>
    </source>
</evidence>
<sequence>MQDKFNQNELIHQLPAGLIIGDKRTELFGCRKTKKVFSISNGVTKPFKELDNFKKALIFEQLLSDNIALEDLKNLPQEEALEQFAFCVYGDANHEPDFCENGELQKADNFLCSNNCRCLKWQSKSIYFNNKKITVRQIEILQLLASDLCDKQIADKLCISESTLNTHKSNLFKLFEVHSRTGLISKAITNKIIQ</sequence>
<protein>
    <submittedName>
        <fullName evidence="5">LuxR C-terminal-related transcriptional regulator</fullName>
    </submittedName>
</protein>
<feature type="domain" description="HTH luxR-type" evidence="4">
    <location>
        <begin position="126"/>
        <end position="191"/>
    </location>
</feature>
<dbReference type="SMART" id="SM00421">
    <property type="entry name" value="HTH_LUXR"/>
    <property type="match status" value="1"/>
</dbReference>
<dbReference type="PRINTS" id="PR00038">
    <property type="entry name" value="HTHLUXR"/>
</dbReference>
<dbReference type="CDD" id="cd06170">
    <property type="entry name" value="LuxR_C_like"/>
    <property type="match status" value="1"/>
</dbReference>
<keyword evidence="1" id="KW-0805">Transcription regulation</keyword>
<evidence type="ECO:0000256" key="1">
    <source>
        <dbReference type="ARBA" id="ARBA00023015"/>
    </source>
</evidence>
<keyword evidence="2" id="KW-0238">DNA-binding</keyword>